<evidence type="ECO:0000313" key="2">
    <source>
        <dbReference type="Proteomes" id="UP001062846"/>
    </source>
</evidence>
<evidence type="ECO:0000313" key="1">
    <source>
        <dbReference type="EMBL" id="KAI8546891.1"/>
    </source>
</evidence>
<name>A0ACC0N215_RHOML</name>
<proteinExistence type="predicted"/>
<dbReference type="EMBL" id="CM046394">
    <property type="protein sequence ID" value="KAI8546891.1"/>
    <property type="molecule type" value="Genomic_DNA"/>
</dbReference>
<comment type="caution">
    <text evidence="1">The sequence shown here is derived from an EMBL/GenBank/DDBJ whole genome shotgun (WGS) entry which is preliminary data.</text>
</comment>
<protein>
    <submittedName>
        <fullName evidence="1">Uncharacterized protein</fullName>
    </submittedName>
</protein>
<sequence>MTDDAGSRKGCTVDRGRVEDGGRVVREEGLKKAERTSGGGLDDGEELVVGEGGDEGAGVAGGESGGGGEEVELLAIIVVVHGWGFVEGIRAWGLWRELKWGSNRREKQWRGQTVNWPKSRGKIEIENLACPGQLVCSYNNHHTPHLFLQQLWNEMAKATLVGDQQQKQLGLWFGSAEGPEKTATGECEDSGIVEVNKRKRREEKKPSLDTAPIDDGDNSGIRLIKKSKRDAIESAEFSDDIKSSDLGSSLKGEKSSELGSSLNREKGKECTLGSEPNESLESGKYSDLGSEFEEVLKQVEGKYLDLGMTEKKKRKRDEIEAEYKERRCGAMGMNEGGGGGGLRGRVLGEKRKHVDDPVDMMMVSKDDGFDDEAILLRTVFVGNLPLKVKKKVLVKEFSQFGEIESIRIPSVPLLDTKIPRDGAVIQKKTSDAVDSVHAYIVFKTEEAAQDSLANDMALVGGNHVRVDRACPPRKKLKGGDAPLYDNKGTVFVGNLPFDVKGGANLVRKKRSLKLRDCELRLYHARSNLTPSKRKHSSPGQGEDSNTKKLAVDLRTSDNSNKVKTKSGSLHQGLQASTSGASEQAGTKRKLESQTPESYQSNKKLRKLR</sequence>
<dbReference type="Proteomes" id="UP001062846">
    <property type="component" value="Chromosome 7"/>
</dbReference>
<accession>A0ACC0N215</accession>
<gene>
    <name evidence="1" type="ORF">RHMOL_Rhmol07G0154500</name>
</gene>
<reference evidence="1" key="1">
    <citation type="submission" date="2022-02" db="EMBL/GenBank/DDBJ databases">
        <title>Plant Genome Project.</title>
        <authorList>
            <person name="Zhang R.-G."/>
        </authorList>
    </citation>
    <scope>NUCLEOTIDE SEQUENCE</scope>
    <source>
        <strain evidence="1">AT1</strain>
    </source>
</reference>
<keyword evidence="2" id="KW-1185">Reference proteome</keyword>
<organism evidence="1 2">
    <name type="scientific">Rhododendron molle</name>
    <name type="common">Chinese azalea</name>
    <name type="synonym">Azalea mollis</name>
    <dbReference type="NCBI Taxonomy" id="49168"/>
    <lineage>
        <taxon>Eukaryota</taxon>
        <taxon>Viridiplantae</taxon>
        <taxon>Streptophyta</taxon>
        <taxon>Embryophyta</taxon>
        <taxon>Tracheophyta</taxon>
        <taxon>Spermatophyta</taxon>
        <taxon>Magnoliopsida</taxon>
        <taxon>eudicotyledons</taxon>
        <taxon>Gunneridae</taxon>
        <taxon>Pentapetalae</taxon>
        <taxon>asterids</taxon>
        <taxon>Ericales</taxon>
        <taxon>Ericaceae</taxon>
        <taxon>Ericoideae</taxon>
        <taxon>Rhodoreae</taxon>
        <taxon>Rhododendron</taxon>
    </lineage>
</organism>